<evidence type="ECO:0000256" key="1">
    <source>
        <dbReference type="ARBA" id="ARBA00023002"/>
    </source>
</evidence>
<keyword evidence="3" id="KW-1185">Reference proteome</keyword>
<dbReference type="GO" id="GO:0016491">
    <property type="term" value="F:oxidoreductase activity"/>
    <property type="evidence" value="ECO:0007669"/>
    <property type="project" value="UniProtKB-KW"/>
</dbReference>
<dbReference type="EMBL" id="BSEC01000003">
    <property type="protein sequence ID" value="GLI95404.1"/>
    <property type="molecule type" value="Genomic_DNA"/>
</dbReference>
<comment type="caution">
    <text evidence="2">The sequence shown here is derived from an EMBL/GenBank/DDBJ whole genome shotgun (WGS) entry which is preliminary data.</text>
</comment>
<evidence type="ECO:0000313" key="2">
    <source>
        <dbReference type="EMBL" id="GLI95404.1"/>
    </source>
</evidence>
<dbReference type="InterPro" id="IPR042204">
    <property type="entry name" value="2Fe-2S-bd_N"/>
</dbReference>
<name>A0A9W6GYU6_9HYPH</name>
<dbReference type="Gene3D" id="3.10.20.440">
    <property type="entry name" value="2Fe-2S iron-sulphur cluster binding domain, sarcosine oxidase, alpha subunit, N-terminal domain"/>
    <property type="match status" value="1"/>
</dbReference>
<dbReference type="Pfam" id="PF13510">
    <property type="entry name" value="Fer2_4"/>
    <property type="match status" value="1"/>
</dbReference>
<sequence length="66" mass="6876">MTLIDEIDYGTPASKSQNTVTLTIDGKTVTAPEGTSVMRAAMAIGTESRSYAQPTAWTPLAPAAFA</sequence>
<dbReference type="InterPro" id="IPR036010">
    <property type="entry name" value="2Fe-2S_ferredoxin-like_sf"/>
</dbReference>
<organism evidence="2 3">
    <name type="scientific">Methylocystis echinoides</name>
    <dbReference type="NCBI Taxonomy" id="29468"/>
    <lineage>
        <taxon>Bacteria</taxon>
        <taxon>Pseudomonadati</taxon>
        <taxon>Pseudomonadota</taxon>
        <taxon>Alphaproteobacteria</taxon>
        <taxon>Hyphomicrobiales</taxon>
        <taxon>Methylocystaceae</taxon>
        <taxon>Methylocystis</taxon>
    </lineage>
</organism>
<keyword evidence="1" id="KW-0560">Oxidoreductase</keyword>
<dbReference type="AlphaFoldDB" id="A0A9W6GYU6"/>
<proteinExistence type="predicted"/>
<dbReference type="Proteomes" id="UP001144323">
    <property type="component" value="Unassembled WGS sequence"/>
</dbReference>
<gene>
    <name evidence="2" type="ORF">LMG27198_43960</name>
</gene>
<dbReference type="GO" id="GO:0051536">
    <property type="term" value="F:iron-sulfur cluster binding"/>
    <property type="evidence" value="ECO:0007669"/>
    <property type="project" value="InterPro"/>
</dbReference>
<reference evidence="2" key="1">
    <citation type="journal article" date="2023" name="Int. J. Syst. Evol. Microbiol.">
        <title>Methylocystis iwaonis sp. nov., a type II methane-oxidizing bacterium from surface soil of a rice paddy field in Japan, and emended description of the genus Methylocystis (ex Whittenbury et al. 1970) Bowman et al. 1993.</title>
        <authorList>
            <person name="Kaise H."/>
            <person name="Sawadogo J.B."/>
            <person name="Alam M.S."/>
            <person name="Ueno C."/>
            <person name="Dianou D."/>
            <person name="Shinjo R."/>
            <person name="Asakawa S."/>
        </authorList>
    </citation>
    <scope>NUCLEOTIDE SEQUENCE</scope>
    <source>
        <strain evidence="2">LMG27198</strain>
    </source>
</reference>
<accession>A0A9W6GYU6</accession>
<protein>
    <submittedName>
        <fullName evidence="2">Uncharacterized protein</fullName>
    </submittedName>
</protein>
<evidence type="ECO:0000313" key="3">
    <source>
        <dbReference type="Proteomes" id="UP001144323"/>
    </source>
</evidence>
<dbReference type="SUPFAM" id="SSF54292">
    <property type="entry name" value="2Fe-2S ferredoxin-like"/>
    <property type="match status" value="1"/>
</dbReference>